<dbReference type="AlphaFoldDB" id="A0A248TG13"/>
<proteinExistence type="predicted"/>
<feature type="transmembrane region" description="Helical" evidence="1">
    <location>
        <begin position="84"/>
        <end position="104"/>
    </location>
</feature>
<feature type="transmembrane region" description="Helical" evidence="1">
    <location>
        <begin position="34"/>
        <end position="52"/>
    </location>
</feature>
<feature type="transmembrane region" description="Helical" evidence="1">
    <location>
        <begin position="7"/>
        <end position="28"/>
    </location>
</feature>
<evidence type="ECO:0000256" key="1">
    <source>
        <dbReference type="SAM" id="Phobius"/>
    </source>
</evidence>
<dbReference type="Proteomes" id="UP000215137">
    <property type="component" value="Chromosome"/>
</dbReference>
<dbReference type="RefSeq" id="WP_095370690.1">
    <property type="nucleotide sequence ID" value="NZ_CP022983.1"/>
</dbReference>
<keyword evidence="3" id="KW-1185">Reference proteome</keyword>
<dbReference type="KEGG" id="bko:CKF48_07075"/>
<protein>
    <recommendedName>
        <fullName evidence="4">GGDEF domain-containing protein</fullName>
    </recommendedName>
</protein>
<dbReference type="EMBL" id="CP022983">
    <property type="protein sequence ID" value="ASV67115.1"/>
    <property type="molecule type" value="Genomic_DNA"/>
</dbReference>
<sequence>MIIRKTNFSLLLFLFMIGNFLLFAIAIHSSSLEVFFFHWAVLLASVMVILFLSPKWSYIVISALTVLYGFLLCYFSYLQTVFNQMQLISLFISYVLSVVPLLFIRHSFLSMDIRMKELLAETVALRKYMDSDGLMLTKQEFYERSKITLRGMNRRNETGFLLKVSGLNSGVTQKAWQGLIQNVIEETIRSDFDFFMSEGASFIIFLQNTNEEGVIKFQNRLLSNLRLQMNMIQPPIQFRDYAIVDFDEVYQMLLEEKSNV</sequence>
<name>A0A248TG13_9BACI</name>
<dbReference type="OrthoDB" id="1952191at2"/>
<keyword evidence="1" id="KW-1133">Transmembrane helix</keyword>
<evidence type="ECO:0000313" key="3">
    <source>
        <dbReference type="Proteomes" id="UP000215137"/>
    </source>
</evidence>
<feature type="transmembrane region" description="Helical" evidence="1">
    <location>
        <begin position="59"/>
        <end position="78"/>
    </location>
</feature>
<keyword evidence="1" id="KW-0472">Membrane</keyword>
<evidence type="ECO:0000313" key="2">
    <source>
        <dbReference type="EMBL" id="ASV67115.1"/>
    </source>
</evidence>
<organism evidence="2 3">
    <name type="scientific">Cytobacillus kochii</name>
    <dbReference type="NCBI Taxonomy" id="859143"/>
    <lineage>
        <taxon>Bacteria</taxon>
        <taxon>Bacillati</taxon>
        <taxon>Bacillota</taxon>
        <taxon>Bacilli</taxon>
        <taxon>Bacillales</taxon>
        <taxon>Bacillaceae</taxon>
        <taxon>Cytobacillus</taxon>
    </lineage>
</organism>
<gene>
    <name evidence="2" type="ORF">CKF48_07075</name>
</gene>
<keyword evidence="1" id="KW-0812">Transmembrane</keyword>
<evidence type="ECO:0008006" key="4">
    <source>
        <dbReference type="Google" id="ProtNLM"/>
    </source>
</evidence>
<reference evidence="2 3" key="1">
    <citation type="submission" date="2017-08" db="EMBL/GenBank/DDBJ databases">
        <title>Complete Genome Sequence of Bacillus kochii Oregon-R-modENCODE STRAIN BDGP4, isolated from Drosophila melanogaster gut.</title>
        <authorList>
            <person name="Wan K.H."/>
            <person name="Yu C."/>
            <person name="Park S."/>
            <person name="Hammonds A.S."/>
            <person name="Booth B.W."/>
            <person name="Celniker S.E."/>
        </authorList>
    </citation>
    <scope>NUCLEOTIDE SEQUENCE [LARGE SCALE GENOMIC DNA]</scope>
    <source>
        <strain evidence="2 3">BDGP4</strain>
    </source>
</reference>
<accession>A0A248TG13</accession>